<reference evidence="1" key="1">
    <citation type="submission" date="2018-06" db="EMBL/GenBank/DDBJ databases">
        <authorList>
            <person name="Zhirakovskaya E."/>
        </authorList>
    </citation>
    <scope>NUCLEOTIDE SEQUENCE</scope>
</reference>
<dbReference type="EMBL" id="UOGD01000410">
    <property type="protein sequence ID" value="VAX28398.1"/>
    <property type="molecule type" value="Genomic_DNA"/>
</dbReference>
<gene>
    <name evidence="1" type="ORF">MNBD_IGNAVI01-2812</name>
</gene>
<dbReference type="AlphaFoldDB" id="A0A3B1CWN5"/>
<proteinExistence type="predicted"/>
<evidence type="ECO:0008006" key="2">
    <source>
        <dbReference type="Google" id="ProtNLM"/>
    </source>
</evidence>
<evidence type="ECO:0000313" key="1">
    <source>
        <dbReference type="EMBL" id="VAX28398.1"/>
    </source>
</evidence>
<name>A0A3B1CWN5_9ZZZZ</name>
<sequence length="159" mass="17763">MKRFLSIIFIVSLFIGGELFSQTFYYGVRTGFSLARADETTPKLGLQVGGLLEYVTKHNLAFGTEVNLNTQKGMPIEWALQIKYFFNTDVMGLKPYIDIGGDLWFFTGGPYAGARIGAGMDMQLSRNFVIPLDFQFGQVFIGDDRASYFAGTTGIKFIF</sequence>
<protein>
    <recommendedName>
        <fullName evidence="2">Outer membrane protein beta-barrel domain-containing protein</fullName>
    </recommendedName>
</protein>
<accession>A0A3B1CWN5</accession>
<organism evidence="1">
    <name type="scientific">hydrothermal vent metagenome</name>
    <dbReference type="NCBI Taxonomy" id="652676"/>
    <lineage>
        <taxon>unclassified sequences</taxon>
        <taxon>metagenomes</taxon>
        <taxon>ecological metagenomes</taxon>
    </lineage>
</organism>